<gene>
    <name evidence="3" type="ORF">ORQ98_21385</name>
</gene>
<evidence type="ECO:0000313" key="4">
    <source>
        <dbReference type="Proteomes" id="UP001528823"/>
    </source>
</evidence>
<dbReference type="Gene3D" id="3.10.540.10">
    <property type="entry name" value="duf1285 like domain"/>
    <property type="match status" value="1"/>
</dbReference>
<evidence type="ECO:0000313" key="3">
    <source>
        <dbReference type="EMBL" id="MDE1464520.1"/>
    </source>
</evidence>
<protein>
    <submittedName>
        <fullName evidence="3">DUF1285 domain-containing protein</fullName>
    </submittedName>
</protein>
<dbReference type="PIRSF" id="PIRSF029557">
    <property type="entry name" value="UCP029557"/>
    <property type="match status" value="1"/>
</dbReference>
<proteinExistence type="predicted"/>
<feature type="domain" description="DUF1285" evidence="2">
    <location>
        <begin position="92"/>
        <end position="184"/>
    </location>
</feature>
<dbReference type="Proteomes" id="UP001528823">
    <property type="component" value="Unassembled WGS sequence"/>
</dbReference>
<evidence type="ECO:0000259" key="1">
    <source>
        <dbReference type="Pfam" id="PF06938"/>
    </source>
</evidence>
<dbReference type="Pfam" id="PF06938">
    <property type="entry name" value="DUF1285_N"/>
    <property type="match status" value="1"/>
</dbReference>
<reference evidence="3 4" key="1">
    <citation type="submission" date="2022-11" db="EMBL/GenBank/DDBJ databases">
        <title>Spartinivicinus poritis sp. nov., isolated from scleractinian coral Porites lutea.</title>
        <authorList>
            <person name="Zhang G."/>
            <person name="Cai L."/>
            <person name="Wei Q."/>
        </authorList>
    </citation>
    <scope>NUCLEOTIDE SEQUENCE [LARGE SCALE GENOMIC DNA]</scope>
    <source>
        <strain evidence="3 4">A2-2</strain>
    </source>
</reference>
<dbReference type="InterPro" id="IPR010707">
    <property type="entry name" value="DUF1285"/>
</dbReference>
<organism evidence="3 4">
    <name type="scientific">Spartinivicinus poritis</name>
    <dbReference type="NCBI Taxonomy" id="2994640"/>
    <lineage>
        <taxon>Bacteria</taxon>
        <taxon>Pseudomonadati</taxon>
        <taxon>Pseudomonadota</taxon>
        <taxon>Gammaproteobacteria</taxon>
        <taxon>Oceanospirillales</taxon>
        <taxon>Zooshikellaceae</taxon>
        <taxon>Spartinivicinus</taxon>
    </lineage>
</organism>
<dbReference type="Pfam" id="PF21028">
    <property type="entry name" value="DUF1285_C"/>
    <property type="match status" value="1"/>
</dbReference>
<dbReference type="Gene3D" id="2.30.270.10">
    <property type="entry name" value="duf1285 protein"/>
    <property type="match status" value="1"/>
</dbReference>
<dbReference type="InterPro" id="IPR023361">
    <property type="entry name" value="DUF1285_beta_roll_sf"/>
</dbReference>
<dbReference type="EMBL" id="JAPMOU010000036">
    <property type="protein sequence ID" value="MDE1464520.1"/>
    <property type="molecule type" value="Genomic_DNA"/>
</dbReference>
<dbReference type="RefSeq" id="WP_274690846.1">
    <property type="nucleotide sequence ID" value="NZ_JAPMOU010000036.1"/>
</dbReference>
<accession>A0ABT5UEA7</accession>
<name>A0ABT5UEA7_9GAMM</name>
<dbReference type="InterPro" id="IPR048341">
    <property type="entry name" value="DUF1285_N"/>
</dbReference>
<evidence type="ECO:0000259" key="2">
    <source>
        <dbReference type="Pfam" id="PF21028"/>
    </source>
</evidence>
<dbReference type="InterPro" id="IPR048342">
    <property type="entry name" value="DUF1285_C"/>
</dbReference>
<keyword evidence="4" id="KW-1185">Reference proteome</keyword>
<sequence length="187" mass="20994">MSQAHINPAAIAASIEQAINHPSLPPVNQWQPSHCGDIDIVIKNNGQWFFHGTPINRPQLVRLFSTVLRKEQTDYYLVTPVEKLKITVEDVPFIAVAVEITEESHQQQLIFTTNVGDKVVLGVDHPLQIRTVAEQSKPYILVRDQLEALINRNVFYELVAKAVTNEIAGVCHLGLWSNGQFFSLGYL</sequence>
<feature type="domain" description="DUF1285" evidence="1">
    <location>
        <begin position="25"/>
        <end position="91"/>
    </location>
</feature>
<comment type="caution">
    <text evidence="3">The sequence shown here is derived from an EMBL/GenBank/DDBJ whole genome shotgun (WGS) entry which is preliminary data.</text>
</comment>